<name>A0ABX2FG09_9PSEU</name>
<comment type="caution">
    <text evidence="2">The sequence shown here is derived from an EMBL/GenBank/DDBJ whole genome shotgun (WGS) entry which is preliminary data.</text>
</comment>
<gene>
    <name evidence="2" type="ORF">GC106_70760</name>
</gene>
<reference evidence="2 3" key="1">
    <citation type="submission" date="2020-01" db="EMBL/GenBank/DDBJ databases">
        <title>Kibdelosporangium persica a novel Actinomycetes from a hot desert in Iran.</title>
        <authorList>
            <person name="Safaei N."/>
            <person name="Zaburannyi N."/>
            <person name="Mueller R."/>
            <person name="Wink J."/>
        </authorList>
    </citation>
    <scope>NUCLEOTIDE SEQUENCE [LARGE SCALE GENOMIC DNA]</scope>
    <source>
        <strain evidence="2 3">4NS15</strain>
    </source>
</reference>
<evidence type="ECO:0000259" key="1">
    <source>
        <dbReference type="Pfam" id="PF24821"/>
    </source>
</evidence>
<dbReference type="InterPro" id="IPR056128">
    <property type="entry name" value="DUF7711"/>
</dbReference>
<proteinExistence type="predicted"/>
<evidence type="ECO:0000313" key="3">
    <source>
        <dbReference type="Proteomes" id="UP000763557"/>
    </source>
</evidence>
<sequence length="194" mass="21341">MGRMSRVKWIRACQHVEALATACEEARGLPLPVVQLWVFGPVLESQDDLDAVDVALAVDLPPVPWLSAPTGAAHWANATRLARNPFAPVWRSARAPIWNHFVVRPVLVWDAADGVLSDALTAVREGRADQVRLDAPSPDALRARIDEELTVSLGAMRASVSAYDEKRWRPGKLEPVADELWSVTNGYLDLLDAH</sequence>
<accession>A0ABX2FG09</accession>
<keyword evidence="3" id="KW-1185">Reference proteome</keyword>
<feature type="domain" description="DUF7711" evidence="1">
    <location>
        <begin position="7"/>
        <end position="193"/>
    </location>
</feature>
<organism evidence="2 3">
    <name type="scientific">Kibdelosporangium persicum</name>
    <dbReference type="NCBI Taxonomy" id="2698649"/>
    <lineage>
        <taxon>Bacteria</taxon>
        <taxon>Bacillati</taxon>
        <taxon>Actinomycetota</taxon>
        <taxon>Actinomycetes</taxon>
        <taxon>Pseudonocardiales</taxon>
        <taxon>Pseudonocardiaceae</taxon>
        <taxon>Kibdelosporangium</taxon>
    </lineage>
</organism>
<dbReference type="EMBL" id="JAAATY010000031">
    <property type="protein sequence ID" value="NRN69815.1"/>
    <property type="molecule type" value="Genomic_DNA"/>
</dbReference>
<protein>
    <recommendedName>
        <fullName evidence="1">DUF7711 domain-containing protein</fullName>
    </recommendedName>
</protein>
<evidence type="ECO:0000313" key="2">
    <source>
        <dbReference type="EMBL" id="NRN69815.1"/>
    </source>
</evidence>
<dbReference type="Pfam" id="PF24821">
    <property type="entry name" value="DUF7711"/>
    <property type="match status" value="1"/>
</dbReference>
<dbReference type="Proteomes" id="UP000763557">
    <property type="component" value="Unassembled WGS sequence"/>
</dbReference>